<dbReference type="Proteomes" id="UP001178507">
    <property type="component" value="Unassembled WGS sequence"/>
</dbReference>
<dbReference type="Gene3D" id="1.10.3460.10">
    <property type="entry name" value="Chlorophyll a/b binding protein domain"/>
    <property type="match status" value="1"/>
</dbReference>
<comment type="caution">
    <text evidence="7">The sequence shown here is derived from an EMBL/GenBank/DDBJ whole genome shotgun (WGS) entry which is preliminary data.</text>
</comment>
<keyword evidence="5" id="KW-0148">Chlorophyll</keyword>
<evidence type="ECO:0000256" key="4">
    <source>
        <dbReference type="ARBA" id="ARBA00022640"/>
    </source>
</evidence>
<evidence type="ECO:0000256" key="5">
    <source>
        <dbReference type="PIRSR" id="PIRSR601344-1"/>
    </source>
</evidence>
<proteinExistence type="predicted"/>
<organism evidence="7 8">
    <name type="scientific">Effrenium voratum</name>
    <dbReference type="NCBI Taxonomy" id="2562239"/>
    <lineage>
        <taxon>Eukaryota</taxon>
        <taxon>Sar</taxon>
        <taxon>Alveolata</taxon>
        <taxon>Dinophyceae</taxon>
        <taxon>Suessiales</taxon>
        <taxon>Symbiodiniaceae</taxon>
        <taxon>Effrenium</taxon>
    </lineage>
</organism>
<keyword evidence="8" id="KW-1185">Reference proteome</keyword>
<comment type="subcellular location">
    <subcellularLocation>
        <location evidence="1">Plastid</location>
        <location evidence="1">Chloroplast</location>
    </subcellularLocation>
</comment>
<dbReference type="SUPFAM" id="SSF103511">
    <property type="entry name" value="Chlorophyll a-b binding protein"/>
    <property type="match status" value="1"/>
</dbReference>
<gene>
    <name evidence="7" type="ORF">EVOR1521_LOCUS15912</name>
</gene>
<reference evidence="7" key="1">
    <citation type="submission" date="2023-08" db="EMBL/GenBank/DDBJ databases">
        <authorList>
            <person name="Chen Y."/>
            <person name="Shah S."/>
            <person name="Dougan E. K."/>
            <person name="Thang M."/>
            <person name="Chan C."/>
        </authorList>
    </citation>
    <scope>NUCLEOTIDE SEQUENCE</scope>
</reference>
<keyword evidence="6" id="KW-0732">Signal</keyword>
<feature type="binding site" evidence="5">
    <location>
        <position position="126"/>
    </location>
    <ligand>
        <name>chlorophyll a</name>
        <dbReference type="ChEBI" id="CHEBI:58416"/>
        <label>1</label>
    </ligand>
</feature>
<feature type="binding site" description="axial binding residue" evidence="5">
    <location>
        <position position="131"/>
    </location>
    <ligand>
        <name>chlorophyll b</name>
        <dbReference type="ChEBI" id="CHEBI:61721"/>
        <label>1</label>
    </ligand>
    <ligandPart>
        <name>Mg</name>
        <dbReference type="ChEBI" id="CHEBI:25107"/>
    </ligandPart>
</feature>
<feature type="binding site" evidence="5">
    <location>
        <position position="129"/>
    </location>
    <ligand>
        <name>chlorophyll a</name>
        <dbReference type="ChEBI" id="CHEBI:58416"/>
        <label>1</label>
    </ligand>
</feature>
<evidence type="ECO:0000256" key="1">
    <source>
        <dbReference type="ARBA" id="ARBA00004229"/>
    </source>
</evidence>
<dbReference type="GO" id="GO:0016168">
    <property type="term" value="F:chlorophyll binding"/>
    <property type="evidence" value="ECO:0007669"/>
    <property type="project" value="UniProtKB-KW"/>
</dbReference>
<dbReference type="AlphaFoldDB" id="A0AA36N5R9"/>
<dbReference type="Pfam" id="PF00504">
    <property type="entry name" value="Chloroa_b-bind"/>
    <property type="match status" value="1"/>
</dbReference>
<feature type="binding site" description="axial binding residue" evidence="5">
    <location>
        <position position="203"/>
    </location>
    <ligand>
        <name>chlorophyll b</name>
        <dbReference type="ChEBI" id="CHEBI:61721"/>
        <label>1</label>
    </ligand>
    <ligandPart>
        <name>Mg</name>
        <dbReference type="ChEBI" id="CHEBI:25107"/>
    </ligandPart>
</feature>
<dbReference type="GO" id="GO:0016020">
    <property type="term" value="C:membrane"/>
    <property type="evidence" value="ECO:0007669"/>
    <property type="project" value="InterPro"/>
</dbReference>
<protein>
    <submittedName>
        <fullName evidence="7">Uncharacterized protein</fullName>
    </submittedName>
</protein>
<evidence type="ECO:0000256" key="2">
    <source>
        <dbReference type="ARBA" id="ARBA00022528"/>
    </source>
</evidence>
<evidence type="ECO:0000256" key="3">
    <source>
        <dbReference type="ARBA" id="ARBA00022531"/>
    </source>
</evidence>
<dbReference type="InterPro" id="IPR022796">
    <property type="entry name" value="Chloroa_b-bind"/>
</dbReference>
<sequence>MGSRKGRQMQLRLTIFIILSWLAASPRAFHVNHCQNRRAVESVAPVTTPRFCHRPSNPKWTWPLSLILTFSLSASNLRARGRFTRLKAFAKGLEGCDHHGAGRYEFDPLNLCELFPEHLPWYREAEVKHGRIAMLAYVGLVAPDFFRLPGTAFNEDGLDAVSAHNTLLGADGKGPMWWLLLLCGCLEFWRISQLGFDFELLTLDSAGDLGLDLSIDLREELSLLKTQELKHGRLAMIAFGGAITQAVACNAPHFPFIPCSSCQL</sequence>
<name>A0AA36N5R9_9DINO</name>
<dbReference type="EMBL" id="CAUJNA010002090">
    <property type="protein sequence ID" value="CAJ1390517.1"/>
    <property type="molecule type" value="Genomic_DNA"/>
</dbReference>
<evidence type="ECO:0000313" key="7">
    <source>
        <dbReference type="EMBL" id="CAJ1390517.1"/>
    </source>
</evidence>
<keyword evidence="3" id="KW-0602">Photosynthesis</keyword>
<feature type="signal peptide" evidence="6">
    <location>
        <begin position="1"/>
        <end position="28"/>
    </location>
</feature>
<keyword evidence="2" id="KW-0150">Chloroplast</keyword>
<dbReference type="GO" id="GO:0009507">
    <property type="term" value="C:chloroplast"/>
    <property type="evidence" value="ECO:0007669"/>
    <property type="project" value="UniProtKB-SubCell"/>
</dbReference>
<keyword evidence="4" id="KW-0934">Plastid</keyword>
<accession>A0AA36N5R9</accession>
<feature type="binding site" evidence="5">
    <location>
        <position position="228"/>
    </location>
    <ligand>
        <name>chlorophyll a</name>
        <dbReference type="ChEBI" id="CHEBI:58416"/>
        <label>1</label>
    </ligand>
</feature>
<dbReference type="GO" id="GO:0009765">
    <property type="term" value="P:photosynthesis, light harvesting"/>
    <property type="evidence" value="ECO:0007669"/>
    <property type="project" value="InterPro"/>
</dbReference>
<feature type="binding site" evidence="5">
    <location>
        <position position="233"/>
    </location>
    <ligand>
        <name>chlorophyll a</name>
        <dbReference type="ChEBI" id="CHEBI:58416"/>
        <label>1</label>
    </ligand>
</feature>
<feature type="binding site" evidence="5">
    <location>
        <position position="245"/>
    </location>
    <ligand>
        <name>chlorophyll a</name>
        <dbReference type="ChEBI" id="CHEBI:58416"/>
        <label>1</label>
    </ligand>
</feature>
<dbReference type="PANTHER" id="PTHR21649">
    <property type="entry name" value="CHLOROPHYLL A/B BINDING PROTEIN"/>
    <property type="match status" value="1"/>
</dbReference>
<evidence type="ECO:0000256" key="6">
    <source>
        <dbReference type="SAM" id="SignalP"/>
    </source>
</evidence>
<dbReference type="InterPro" id="IPR001344">
    <property type="entry name" value="Chloro_AB-bd_pln"/>
</dbReference>
<keyword evidence="5" id="KW-0157">Chromophore</keyword>
<evidence type="ECO:0000313" key="8">
    <source>
        <dbReference type="Proteomes" id="UP001178507"/>
    </source>
</evidence>
<feature type="chain" id="PRO_5041348563" evidence="6">
    <location>
        <begin position="29"/>
        <end position="264"/>
    </location>
</feature>